<dbReference type="GO" id="GO:0030246">
    <property type="term" value="F:carbohydrate binding"/>
    <property type="evidence" value="ECO:0007669"/>
    <property type="project" value="UniProtKB-KW"/>
</dbReference>
<sequence length="182" mass="19270">MALLTISPATALFLLSAAAALILFPPPAAARSYLLSGESLSPGEYLSEGIHTFILRRDCNLVLHDRYGRVLWATNTGGRSSSCNLLLQPDGNLVIYDFRGWVIWDSGTNGPEGDYVLVLQHNRKVVLYGTAVWSTADTDGRFCSGVVVAGGNRNGTATSSAGKEKEDQKIAEVAGVNGPAAS</sequence>
<feature type="chain" id="PRO_5014147127" evidence="2">
    <location>
        <begin position="31"/>
        <end position="182"/>
    </location>
</feature>
<feature type="signal peptide" evidence="2">
    <location>
        <begin position="1"/>
        <end position="30"/>
    </location>
</feature>
<dbReference type="AlphaFoldDB" id="A0A2I0A8V0"/>
<name>A0A2I0A8V0_9ASPA</name>
<dbReference type="PROSITE" id="PS50927">
    <property type="entry name" value="BULB_LECTIN"/>
    <property type="match status" value="1"/>
</dbReference>
<dbReference type="InterPro" id="IPR001480">
    <property type="entry name" value="Bulb-type_lectin_dom"/>
</dbReference>
<gene>
    <name evidence="4" type="ORF">AXF42_Ash008208</name>
</gene>
<evidence type="ECO:0000256" key="1">
    <source>
        <dbReference type="SAM" id="MobiDB-lite"/>
    </source>
</evidence>
<protein>
    <submittedName>
        <fullName evidence="4">Mannose-specific lectin</fullName>
    </submittedName>
</protein>
<dbReference type="Gene3D" id="2.90.10.10">
    <property type="entry name" value="Bulb-type lectin domain"/>
    <property type="match status" value="1"/>
</dbReference>
<dbReference type="OrthoDB" id="418274at2759"/>
<evidence type="ECO:0000256" key="2">
    <source>
        <dbReference type="SAM" id="SignalP"/>
    </source>
</evidence>
<feature type="domain" description="Bulb-type lectin" evidence="3">
    <location>
        <begin position="31"/>
        <end position="140"/>
    </location>
</feature>
<accession>A0A2I0A8V0</accession>
<dbReference type="CDD" id="cd00028">
    <property type="entry name" value="B_lectin"/>
    <property type="match status" value="1"/>
</dbReference>
<evidence type="ECO:0000259" key="3">
    <source>
        <dbReference type="PROSITE" id="PS50927"/>
    </source>
</evidence>
<dbReference type="InterPro" id="IPR036426">
    <property type="entry name" value="Bulb-type_lectin_dom_sf"/>
</dbReference>
<evidence type="ECO:0000313" key="4">
    <source>
        <dbReference type="EMBL" id="PKA51979.1"/>
    </source>
</evidence>
<dbReference type="GO" id="GO:0051707">
    <property type="term" value="P:response to other organism"/>
    <property type="evidence" value="ECO:0007669"/>
    <property type="project" value="UniProtKB-ARBA"/>
</dbReference>
<dbReference type="SUPFAM" id="SSF51110">
    <property type="entry name" value="alpha-D-mannose-specific plant lectins"/>
    <property type="match status" value="1"/>
</dbReference>
<reference evidence="4 5" key="1">
    <citation type="journal article" date="2017" name="Nature">
        <title>The Apostasia genome and the evolution of orchids.</title>
        <authorList>
            <person name="Zhang G.Q."/>
            <person name="Liu K.W."/>
            <person name="Li Z."/>
            <person name="Lohaus R."/>
            <person name="Hsiao Y.Y."/>
            <person name="Niu S.C."/>
            <person name="Wang J.Y."/>
            <person name="Lin Y.C."/>
            <person name="Xu Q."/>
            <person name="Chen L.J."/>
            <person name="Yoshida K."/>
            <person name="Fujiwara S."/>
            <person name="Wang Z.W."/>
            <person name="Zhang Y.Q."/>
            <person name="Mitsuda N."/>
            <person name="Wang M."/>
            <person name="Liu G.H."/>
            <person name="Pecoraro L."/>
            <person name="Huang H.X."/>
            <person name="Xiao X.J."/>
            <person name="Lin M."/>
            <person name="Wu X.Y."/>
            <person name="Wu W.L."/>
            <person name="Chen Y.Y."/>
            <person name="Chang S.B."/>
            <person name="Sakamoto S."/>
            <person name="Ohme-Takagi M."/>
            <person name="Yagi M."/>
            <person name="Zeng S.J."/>
            <person name="Shen C.Y."/>
            <person name="Yeh C.M."/>
            <person name="Luo Y.B."/>
            <person name="Tsai W.C."/>
            <person name="Van de Peer Y."/>
            <person name="Liu Z.J."/>
        </authorList>
    </citation>
    <scope>NUCLEOTIDE SEQUENCE [LARGE SCALE GENOMIC DNA]</scope>
    <source>
        <strain evidence="5">cv. Shenzhen</strain>
        <tissue evidence="4">Stem</tissue>
    </source>
</reference>
<dbReference type="SMART" id="SM00108">
    <property type="entry name" value="B_lectin"/>
    <property type="match status" value="1"/>
</dbReference>
<feature type="region of interest" description="Disordered" evidence="1">
    <location>
        <begin position="154"/>
        <end position="182"/>
    </location>
</feature>
<keyword evidence="4" id="KW-0430">Lectin</keyword>
<keyword evidence="5" id="KW-1185">Reference proteome</keyword>
<organism evidence="4 5">
    <name type="scientific">Apostasia shenzhenica</name>
    <dbReference type="NCBI Taxonomy" id="1088818"/>
    <lineage>
        <taxon>Eukaryota</taxon>
        <taxon>Viridiplantae</taxon>
        <taxon>Streptophyta</taxon>
        <taxon>Embryophyta</taxon>
        <taxon>Tracheophyta</taxon>
        <taxon>Spermatophyta</taxon>
        <taxon>Magnoliopsida</taxon>
        <taxon>Liliopsida</taxon>
        <taxon>Asparagales</taxon>
        <taxon>Orchidaceae</taxon>
        <taxon>Apostasioideae</taxon>
        <taxon>Apostasia</taxon>
    </lineage>
</organism>
<keyword evidence="2" id="KW-0732">Signal</keyword>
<dbReference type="Proteomes" id="UP000236161">
    <property type="component" value="Unassembled WGS sequence"/>
</dbReference>
<dbReference type="EMBL" id="KZ452012">
    <property type="protein sequence ID" value="PKA51979.1"/>
    <property type="molecule type" value="Genomic_DNA"/>
</dbReference>
<evidence type="ECO:0000313" key="5">
    <source>
        <dbReference type="Proteomes" id="UP000236161"/>
    </source>
</evidence>
<proteinExistence type="predicted"/>